<protein>
    <submittedName>
        <fullName evidence="2">Uncharacterized protein</fullName>
    </submittedName>
</protein>
<sequence length="138" mass="14874">MTTPLEVSQEDPINLDGSLDGSSDLQLLHRTDSLANYGQTLHGEHDDLDDPAGVVQVRVLDFSDSGTTWTISVEHDPGSGSVTWSRGSDHAYYDFGPMSSEQTLEITATDGASPPTTKTRSIHIKVTPPDAQPDRPRG</sequence>
<gene>
    <name evidence="2" type="ORF">PPSIR1_19254</name>
</gene>
<evidence type="ECO:0000313" key="2">
    <source>
        <dbReference type="EMBL" id="EDM77978.1"/>
    </source>
</evidence>
<organism evidence="2 3">
    <name type="scientific">Plesiocystis pacifica SIR-1</name>
    <dbReference type="NCBI Taxonomy" id="391625"/>
    <lineage>
        <taxon>Bacteria</taxon>
        <taxon>Pseudomonadati</taxon>
        <taxon>Myxococcota</taxon>
        <taxon>Polyangia</taxon>
        <taxon>Nannocystales</taxon>
        <taxon>Nannocystaceae</taxon>
        <taxon>Plesiocystis</taxon>
    </lineage>
</organism>
<dbReference type="Proteomes" id="UP000005801">
    <property type="component" value="Unassembled WGS sequence"/>
</dbReference>
<keyword evidence="3" id="KW-1185">Reference proteome</keyword>
<proteinExistence type="predicted"/>
<evidence type="ECO:0000313" key="3">
    <source>
        <dbReference type="Proteomes" id="UP000005801"/>
    </source>
</evidence>
<name>A6G816_9BACT</name>
<dbReference type="OrthoDB" id="5515376at2"/>
<dbReference type="STRING" id="391625.PPSIR1_19254"/>
<reference evidence="2 3" key="1">
    <citation type="submission" date="2007-06" db="EMBL/GenBank/DDBJ databases">
        <authorList>
            <person name="Shimkets L."/>
            <person name="Ferriera S."/>
            <person name="Johnson J."/>
            <person name="Kravitz S."/>
            <person name="Beeson K."/>
            <person name="Sutton G."/>
            <person name="Rogers Y.-H."/>
            <person name="Friedman R."/>
            <person name="Frazier M."/>
            <person name="Venter J.C."/>
        </authorList>
    </citation>
    <scope>NUCLEOTIDE SEQUENCE [LARGE SCALE GENOMIC DNA]</scope>
    <source>
        <strain evidence="2 3">SIR-1</strain>
    </source>
</reference>
<dbReference type="AlphaFoldDB" id="A6G816"/>
<evidence type="ECO:0000256" key="1">
    <source>
        <dbReference type="SAM" id="MobiDB-lite"/>
    </source>
</evidence>
<dbReference type="RefSeq" id="WP_006972861.1">
    <property type="nucleotide sequence ID" value="NZ_ABCS01000037.1"/>
</dbReference>
<accession>A6G816</accession>
<feature type="region of interest" description="Disordered" evidence="1">
    <location>
        <begin position="108"/>
        <end position="138"/>
    </location>
</feature>
<comment type="caution">
    <text evidence="2">The sequence shown here is derived from an EMBL/GenBank/DDBJ whole genome shotgun (WGS) entry which is preliminary data.</text>
</comment>
<dbReference type="EMBL" id="ABCS01000037">
    <property type="protein sequence ID" value="EDM77978.1"/>
    <property type="molecule type" value="Genomic_DNA"/>
</dbReference>